<gene>
    <name evidence="5" type="primary">coaE</name>
    <name evidence="7" type="ordered locus">Spiaf_2715</name>
</gene>
<dbReference type="UniPathway" id="UPA00241">
    <property type="reaction ID" value="UER00356"/>
</dbReference>
<keyword evidence="5" id="KW-0963">Cytoplasm</keyword>
<comment type="subcellular location">
    <subcellularLocation>
        <location evidence="5">Cytoplasm</location>
    </subcellularLocation>
</comment>
<comment type="similarity">
    <text evidence="1 5">Belongs to the CoaE family.</text>
</comment>
<dbReference type="STRING" id="889378.Spiaf_2715"/>
<evidence type="ECO:0000256" key="5">
    <source>
        <dbReference type="HAMAP-Rule" id="MF_00376"/>
    </source>
</evidence>
<dbReference type="HOGENOM" id="CLU_057180_2_2_12"/>
<dbReference type="EC" id="2.7.1.24" evidence="5 6"/>
<comment type="pathway">
    <text evidence="5">Cofactor biosynthesis; coenzyme A biosynthesis; CoA from (R)-pantothenate: step 5/5.</text>
</comment>
<dbReference type="EMBL" id="CP003282">
    <property type="protein sequence ID" value="AFG38740.1"/>
    <property type="molecule type" value="Genomic_DNA"/>
</dbReference>
<dbReference type="GO" id="GO:0015937">
    <property type="term" value="P:coenzyme A biosynthetic process"/>
    <property type="evidence" value="ECO:0007669"/>
    <property type="project" value="UniProtKB-UniRule"/>
</dbReference>
<dbReference type="RefSeq" id="WP_014456722.1">
    <property type="nucleotide sequence ID" value="NC_017098.1"/>
</dbReference>
<evidence type="ECO:0000313" key="8">
    <source>
        <dbReference type="Proteomes" id="UP000007383"/>
    </source>
</evidence>
<dbReference type="HAMAP" id="MF_00376">
    <property type="entry name" value="Dephospho_CoA_kinase"/>
    <property type="match status" value="1"/>
</dbReference>
<dbReference type="PANTHER" id="PTHR10695:SF46">
    <property type="entry name" value="BIFUNCTIONAL COENZYME A SYNTHASE-RELATED"/>
    <property type="match status" value="1"/>
</dbReference>
<name>H9UMJ7_SPIAZ</name>
<dbReference type="Proteomes" id="UP000007383">
    <property type="component" value="Chromosome"/>
</dbReference>
<feature type="binding site" evidence="5">
    <location>
        <begin position="10"/>
        <end position="15"/>
    </location>
    <ligand>
        <name>ATP</name>
        <dbReference type="ChEBI" id="CHEBI:30616"/>
    </ligand>
</feature>
<dbReference type="KEGG" id="sfc:Spiaf_2715"/>
<dbReference type="PATRIC" id="fig|889378.3.peg.2688"/>
<dbReference type="PANTHER" id="PTHR10695">
    <property type="entry name" value="DEPHOSPHO-COA KINASE-RELATED"/>
    <property type="match status" value="1"/>
</dbReference>
<dbReference type="AlphaFoldDB" id="H9UMJ7"/>
<comment type="catalytic activity">
    <reaction evidence="5">
        <text>3'-dephospho-CoA + ATP = ADP + CoA + H(+)</text>
        <dbReference type="Rhea" id="RHEA:18245"/>
        <dbReference type="ChEBI" id="CHEBI:15378"/>
        <dbReference type="ChEBI" id="CHEBI:30616"/>
        <dbReference type="ChEBI" id="CHEBI:57287"/>
        <dbReference type="ChEBI" id="CHEBI:57328"/>
        <dbReference type="ChEBI" id="CHEBI:456216"/>
        <dbReference type="EC" id="2.7.1.24"/>
    </reaction>
</comment>
<dbReference type="GO" id="GO:0005524">
    <property type="term" value="F:ATP binding"/>
    <property type="evidence" value="ECO:0007669"/>
    <property type="project" value="UniProtKB-UniRule"/>
</dbReference>
<dbReference type="NCBIfam" id="TIGR00152">
    <property type="entry name" value="dephospho-CoA kinase"/>
    <property type="match status" value="1"/>
</dbReference>
<reference evidence="8" key="1">
    <citation type="journal article" date="2013" name="Stand. Genomic Sci.">
        <title>Complete genome sequence of the halophilic bacterium Spirochaeta africana type strain (Z-7692(T)) from the alkaline Lake Magadi in the East African Rift.</title>
        <authorList>
            <person name="Liolos K."/>
            <person name="Abt B."/>
            <person name="Scheuner C."/>
            <person name="Teshima H."/>
            <person name="Held B."/>
            <person name="Lapidus A."/>
            <person name="Nolan M."/>
            <person name="Lucas S."/>
            <person name="Deshpande S."/>
            <person name="Cheng J.F."/>
            <person name="Tapia R."/>
            <person name="Goodwin L.A."/>
            <person name="Pitluck S."/>
            <person name="Pagani I."/>
            <person name="Ivanova N."/>
            <person name="Mavromatis K."/>
            <person name="Mikhailova N."/>
            <person name="Huntemann M."/>
            <person name="Pati A."/>
            <person name="Chen A."/>
            <person name="Palaniappan K."/>
            <person name="Land M."/>
            <person name="Rohde M."/>
            <person name="Tindall B.J."/>
            <person name="Detter J.C."/>
            <person name="Goker M."/>
            <person name="Bristow J."/>
            <person name="Eisen J.A."/>
            <person name="Markowitz V."/>
            <person name="Hugenholtz P."/>
            <person name="Woyke T."/>
            <person name="Klenk H.P."/>
            <person name="Kyrpides N.C."/>
        </authorList>
    </citation>
    <scope>NUCLEOTIDE SEQUENCE</scope>
    <source>
        <strain evidence="8">ATCC 700263 / DSM 8902 / Z-7692</strain>
    </source>
</reference>
<dbReference type="SUPFAM" id="SSF52540">
    <property type="entry name" value="P-loop containing nucleoside triphosphate hydrolases"/>
    <property type="match status" value="1"/>
</dbReference>
<evidence type="ECO:0000256" key="2">
    <source>
        <dbReference type="ARBA" id="ARBA00022741"/>
    </source>
</evidence>
<dbReference type="GO" id="GO:0004140">
    <property type="term" value="F:dephospho-CoA kinase activity"/>
    <property type="evidence" value="ECO:0007669"/>
    <property type="project" value="UniProtKB-UniRule"/>
</dbReference>
<keyword evidence="4 5" id="KW-0173">Coenzyme A biosynthesis</keyword>
<evidence type="ECO:0000256" key="4">
    <source>
        <dbReference type="ARBA" id="ARBA00022993"/>
    </source>
</evidence>
<protein>
    <recommendedName>
        <fullName evidence="5 6">Dephospho-CoA kinase</fullName>
        <ecNumber evidence="5 6">2.7.1.24</ecNumber>
    </recommendedName>
    <alternativeName>
        <fullName evidence="5">Dephosphocoenzyme A kinase</fullName>
    </alternativeName>
</protein>
<proteinExistence type="inferred from homology"/>
<dbReference type="PROSITE" id="PS51219">
    <property type="entry name" value="DPCK"/>
    <property type="match status" value="1"/>
</dbReference>
<dbReference type="CDD" id="cd02022">
    <property type="entry name" value="DPCK"/>
    <property type="match status" value="1"/>
</dbReference>
<keyword evidence="5" id="KW-0808">Transferase</keyword>
<organism evidence="7 8">
    <name type="scientific">Spirochaeta africana (strain ATCC 700263 / DSM 8902 / Z-7692)</name>
    <dbReference type="NCBI Taxonomy" id="889378"/>
    <lineage>
        <taxon>Bacteria</taxon>
        <taxon>Pseudomonadati</taxon>
        <taxon>Spirochaetota</taxon>
        <taxon>Spirochaetia</taxon>
        <taxon>Spirochaetales</taxon>
        <taxon>Spirochaetaceae</taxon>
        <taxon>Spirochaeta</taxon>
    </lineage>
</organism>
<evidence type="ECO:0000256" key="1">
    <source>
        <dbReference type="ARBA" id="ARBA00009018"/>
    </source>
</evidence>
<dbReference type="GO" id="GO:0005737">
    <property type="term" value="C:cytoplasm"/>
    <property type="evidence" value="ECO:0007669"/>
    <property type="project" value="UniProtKB-SubCell"/>
</dbReference>
<sequence>MVVGLTGRYCAGKSTAAAYLAQQGWLHLDVDRIGHRVLDQQAAAAAGLFGDQVLCPDGTVDRQELGRLVFNDPQQLARLEALLHPLMAAEVSRHIAEHPGVDVLVDAALLFRMGLHLLCDRILWLNAPVLVRFLRGRTRDGISLQGFFRRNRAQLHIVAQARSGGADILSVSNWGSRRWLYRRLDTLLQR</sequence>
<comment type="function">
    <text evidence="5">Catalyzes the phosphorylation of the 3'-hydroxyl group of dephosphocoenzyme A to form coenzyme A.</text>
</comment>
<evidence type="ECO:0000313" key="7">
    <source>
        <dbReference type="EMBL" id="AFG38740.1"/>
    </source>
</evidence>
<keyword evidence="8" id="KW-1185">Reference proteome</keyword>
<accession>H9UMJ7</accession>
<dbReference type="Pfam" id="PF01121">
    <property type="entry name" value="CoaE"/>
    <property type="match status" value="1"/>
</dbReference>
<dbReference type="Gene3D" id="3.40.50.300">
    <property type="entry name" value="P-loop containing nucleotide triphosphate hydrolases"/>
    <property type="match status" value="1"/>
</dbReference>
<keyword evidence="5 7" id="KW-0418">Kinase</keyword>
<dbReference type="InterPro" id="IPR027417">
    <property type="entry name" value="P-loop_NTPase"/>
</dbReference>
<keyword evidence="2 5" id="KW-0547">Nucleotide-binding</keyword>
<dbReference type="InterPro" id="IPR001977">
    <property type="entry name" value="Depp_CoAkinase"/>
</dbReference>
<evidence type="ECO:0000256" key="6">
    <source>
        <dbReference type="NCBIfam" id="TIGR00152"/>
    </source>
</evidence>
<dbReference type="eggNOG" id="COG0237">
    <property type="taxonomic scope" value="Bacteria"/>
</dbReference>
<evidence type="ECO:0000256" key="3">
    <source>
        <dbReference type="ARBA" id="ARBA00022840"/>
    </source>
</evidence>
<keyword evidence="3 5" id="KW-0067">ATP-binding</keyword>
<dbReference type="OrthoDB" id="359604at2"/>